<dbReference type="AlphaFoldDB" id="A0A926DWG1"/>
<feature type="domain" description="Glycoside hydrolase 123 catalytic" evidence="1">
    <location>
        <begin position="171"/>
        <end position="502"/>
    </location>
</feature>
<name>A0A926DWG1_9FIRM</name>
<sequence length="550" mass="62896">MPIQSIITSSLEKIFPDKSPLPCSTRFTMLKDDVLSFQLALRPDLPNIVRTDAMITVDSPLAECIRVQRVDLVPSMLPVNDSTDGNILSDQPGLFPDLLTPLSEGKTFLLNRHWTAFWIEIETNASTIAGPSPITFTVDFVSFPDEQVVIQTEVEIVDAVLPKQDLMVTEWFHGDCIADYYQIPVFSETHWEYMRRQIQLGVRRGLTMILTPIFTPALDTVVGGERTTIQLVDVYRQEGVYSFGFEKLERWVRMCQDCGIEYFEMAHLYTQWGAKHCPKIMGYEDGSFKKLFGWEQDALGEDYRGFLSAFLPQLTKELERLGIEKKTVFHISDEPSENSLEQYNAVRAQVQEYLVDYPIMDAMSEYRFFTDGVCENPIIATDALTPFLEGQCPEDLWVYYCCGQGYLTSNRFFGMPSARNRIIGTQFYKYNVKGFLQWGFNFYNSCLSLRHINPFQVTDGEMAFPSGDPFVVYPGDGGEPLESIRMMVFHEALTDLRALKLLEQLTSREHVMALLEDGVAAPITFTQYPQDASYLLTLRLRVNQEIQAHM</sequence>
<organism evidence="2 3">
    <name type="scientific">Bianquea renquensis</name>
    <dbReference type="NCBI Taxonomy" id="2763661"/>
    <lineage>
        <taxon>Bacteria</taxon>
        <taxon>Bacillati</taxon>
        <taxon>Bacillota</taxon>
        <taxon>Clostridia</taxon>
        <taxon>Eubacteriales</taxon>
        <taxon>Bianqueaceae</taxon>
        <taxon>Bianquea</taxon>
    </lineage>
</organism>
<dbReference type="EMBL" id="JACRSQ010000048">
    <property type="protein sequence ID" value="MBC8545127.1"/>
    <property type="molecule type" value="Genomic_DNA"/>
</dbReference>
<evidence type="ECO:0000259" key="1">
    <source>
        <dbReference type="Pfam" id="PF13320"/>
    </source>
</evidence>
<proteinExistence type="predicted"/>
<comment type="caution">
    <text evidence="2">The sequence shown here is derived from an EMBL/GenBank/DDBJ whole genome shotgun (WGS) entry which is preliminary data.</text>
</comment>
<dbReference type="RefSeq" id="WP_177719370.1">
    <property type="nucleotide sequence ID" value="NZ_JACRSQ010000048.1"/>
</dbReference>
<keyword evidence="3" id="KW-1185">Reference proteome</keyword>
<reference evidence="2" key="1">
    <citation type="submission" date="2020-08" db="EMBL/GenBank/DDBJ databases">
        <title>Genome public.</title>
        <authorList>
            <person name="Liu C."/>
            <person name="Sun Q."/>
        </authorList>
    </citation>
    <scope>NUCLEOTIDE SEQUENCE</scope>
    <source>
        <strain evidence="2">NSJ-32</strain>
    </source>
</reference>
<evidence type="ECO:0000313" key="2">
    <source>
        <dbReference type="EMBL" id="MBC8545127.1"/>
    </source>
</evidence>
<accession>A0A926DWG1</accession>
<dbReference type="Pfam" id="PF13320">
    <property type="entry name" value="GH123_cat"/>
    <property type="match status" value="1"/>
</dbReference>
<protein>
    <submittedName>
        <fullName evidence="2">DUF4091 domain-containing protein</fullName>
    </submittedName>
</protein>
<evidence type="ECO:0000313" key="3">
    <source>
        <dbReference type="Proteomes" id="UP000657006"/>
    </source>
</evidence>
<dbReference type="InterPro" id="IPR025150">
    <property type="entry name" value="GH123_cat"/>
</dbReference>
<dbReference type="Proteomes" id="UP000657006">
    <property type="component" value="Unassembled WGS sequence"/>
</dbReference>
<gene>
    <name evidence="2" type="ORF">H8730_16430</name>
</gene>